<reference evidence="9" key="1">
    <citation type="journal article" date="2019" name="Int. J. Syst. Evol. Microbiol.">
        <title>The Global Catalogue of Microorganisms (GCM) 10K type strain sequencing project: providing services to taxonomists for standard genome sequencing and annotation.</title>
        <authorList>
            <consortium name="The Broad Institute Genomics Platform"/>
            <consortium name="The Broad Institute Genome Sequencing Center for Infectious Disease"/>
            <person name="Wu L."/>
            <person name="Ma J."/>
        </authorList>
    </citation>
    <scope>NUCLEOTIDE SEQUENCE [LARGE SCALE GENOMIC DNA]</scope>
    <source>
        <strain evidence="9">CCUG 58938</strain>
    </source>
</reference>
<organism evidence="8 9">
    <name type="scientific">Ohtaekwangia kribbensis</name>
    <dbReference type="NCBI Taxonomy" id="688913"/>
    <lineage>
        <taxon>Bacteria</taxon>
        <taxon>Pseudomonadati</taxon>
        <taxon>Bacteroidota</taxon>
        <taxon>Cytophagia</taxon>
        <taxon>Cytophagales</taxon>
        <taxon>Fulvivirgaceae</taxon>
        <taxon>Ohtaekwangia</taxon>
    </lineage>
</organism>
<feature type="binding site" evidence="6">
    <location>
        <position position="350"/>
    </location>
    <ligand>
        <name>Zn(2+)</name>
        <dbReference type="ChEBI" id="CHEBI:29105"/>
    </ligand>
</feature>
<feature type="compositionally biased region" description="Basic and acidic residues" evidence="7">
    <location>
        <begin position="12"/>
        <end position="21"/>
    </location>
</feature>
<keyword evidence="9" id="KW-1185">Reference proteome</keyword>
<comment type="cofactor">
    <cofactor evidence="6">
        <name>Zn(2+)</name>
        <dbReference type="ChEBI" id="CHEBI:29105"/>
    </cofactor>
</comment>
<evidence type="ECO:0000313" key="9">
    <source>
        <dbReference type="Proteomes" id="UP001597112"/>
    </source>
</evidence>
<keyword evidence="1 6" id="KW-0813">Transport</keyword>
<keyword evidence="4 6" id="KW-0862">Zinc</keyword>
<sequence length="848" mass="96562">MKTQHSSIVELDGAHEEKAHGSSFNEHDVLHELKHYLPAQAPLKDFVHHNTLHAFQKLKFPDAIRHASEIFGYKVTLSLKEYRSLYQSGKIREEVVSKIISEQKGADALATWREKLLTQTYDNAATPRIGALRSNWKKYFKIDLDSLVHPILFRILCSYLDQGISMWNFPVWHKGFLPSVKEMERNSFTSFFRTRRAKELLLKGKTAIPDLLKILVGNESLYEQYIFDQQFAHQGWSGMVSTIESQPETLLDPKKISLHDLISFELLLEIDALDYHFGKDNWLPLTAKLKDKPTELFANVPSTELYEVLGIWQQAFEWSYYDQVLAGIQLSSNTPTEKKVKSFQAMFCIDDRECSLRRYLEKLDPSCETFGTPGFFGVEFYFRPEHGKFHTKLCPAPVTPKYLIKEVGTRSKRGKDIHFTKPTHSLFRGWLITHTLGFWSALKLFINIFRPSMGPAAAYSFRHMDKHAQLTIENKNPEHREHDLQVGFTIDEMAVRVEGLLKSIGLVKDFAPVVYVVGHGSSSVNNPHYAAYDCGACSGRAGSVNSRVVCFMANHPKVREILAGKGIVIPNETQFVGGLHDTTRDEIVFFDEDSLTPVNHAHHQKNEGIFNNALDYNSKERSRRFESIDTTLTPAKIHDKIKIRSVSLFEPRPELNHATNALCIVGRRELSKGIFLDRRSFMNSFDYKVDPEGTYLFNILKAAAPVCGGINLEYFFSRVDNQKLGAGTKLPHNVMGLFGVANGIDGDLRPGLPSQMIEVHDPVRLLIIVEHFPDVVLRTIQKNAETYEWFINEWVNLITVNPETKALSVFREGAFYPYETTVKTVDPVSDVASLIESNQENIPVHLLS</sequence>
<keyword evidence="3 6" id="KW-0479">Metal-binding</keyword>
<feature type="binding site" evidence="6">
    <location>
        <position position="348"/>
    </location>
    <ligand>
        <name>Zn(2+)</name>
        <dbReference type="ChEBI" id="CHEBI:29105"/>
    </ligand>
</feature>
<comment type="caution">
    <text evidence="8">The sequence shown here is derived from an EMBL/GenBank/DDBJ whole genome shotgun (WGS) entry which is preliminary data.</text>
</comment>
<comment type="subcellular location">
    <subcellularLocation>
        <location evidence="6">Cell membrane</location>
        <topology evidence="6">Peripheral membrane protein</topology>
    </subcellularLocation>
</comment>
<feature type="binding site" evidence="6">
    <location>
        <position position="534"/>
    </location>
    <ligand>
        <name>Zn(2+)</name>
        <dbReference type="ChEBI" id="CHEBI:29105"/>
    </ligand>
</feature>
<evidence type="ECO:0000256" key="2">
    <source>
        <dbReference type="ARBA" id="ARBA00022475"/>
    </source>
</evidence>
<dbReference type="PANTHER" id="PTHR38344">
    <property type="entry name" value="UPF0753 PROTEIN AQ_863"/>
    <property type="match status" value="1"/>
</dbReference>
<dbReference type="RefSeq" id="WP_377577491.1">
    <property type="nucleotide sequence ID" value="NZ_JBHTKA010000001.1"/>
</dbReference>
<dbReference type="HAMAP" id="MF_01871">
    <property type="entry name" value="DabA"/>
    <property type="match status" value="1"/>
</dbReference>
<dbReference type="PANTHER" id="PTHR38344:SF1">
    <property type="entry name" value="INORGANIC CARBON TRANSPORTER SUBUNIT DABA-RELATED"/>
    <property type="match status" value="1"/>
</dbReference>
<dbReference type="Proteomes" id="UP001597112">
    <property type="component" value="Unassembled WGS sequence"/>
</dbReference>
<comment type="subunit">
    <text evidence="6">Forms a complex with DabB.</text>
</comment>
<comment type="similarity">
    <text evidence="6">Belongs to the inorganic carbon transporter (TC 9.A.2) DabA family.</text>
</comment>
<evidence type="ECO:0000256" key="5">
    <source>
        <dbReference type="ARBA" id="ARBA00023136"/>
    </source>
</evidence>
<gene>
    <name evidence="6" type="primary">dabA</name>
    <name evidence="8" type="ORF">ACFQ21_08270</name>
</gene>
<name>A0ABW3K255_9BACT</name>
<feature type="binding site" evidence="6">
    <location>
        <position position="519"/>
    </location>
    <ligand>
        <name>Zn(2+)</name>
        <dbReference type="ChEBI" id="CHEBI:29105"/>
    </ligand>
</feature>
<evidence type="ECO:0000256" key="1">
    <source>
        <dbReference type="ARBA" id="ARBA00022448"/>
    </source>
</evidence>
<dbReference type="EMBL" id="JBHTKA010000001">
    <property type="protein sequence ID" value="MFD0999298.1"/>
    <property type="molecule type" value="Genomic_DNA"/>
</dbReference>
<dbReference type="Pfam" id="PF10070">
    <property type="entry name" value="DabA"/>
    <property type="match status" value="1"/>
</dbReference>
<keyword evidence="5 6" id="KW-0472">Membrane</keyword>
<comment type="function">
    <text evidence="6">Part of an energy-coupled inorganic carbon pump.</text>
</comment>
<evidence type="ECO:0000313" key="8">
    <source>
        <dbReference type="EMBL" id="MFD0999298.1"/>
    </source>
</evidence>
<accession>A0ABW3K255</accession>
<evidence type="ECO:0000256" key="4">
    <source>
        <dbReference type="ARBA" id="ARBA00022833"/>
    </source>
</evidence>
<evidence type="ECO:0000256" key="6">
    <source>
        <dbReference type="HAMAP-Rule" id="MF_01871"/>
    </source>
</evidence>
<protein>
    <recommendedName>
        <fullName evidence="6">Probable inorganic carbon transporter subunit DabA</fullName>
    </recommendedName>
</protein>
<dbReference type="InterPro" id="IPR018752">
    <property type="entry name" value="DabA"/>
</dbReference>
<evidence type="ECO:0000256" key="7">
    <source>
        <dbReference type="SAM" id="MobiDB-lite"/>
    </source>
</evidence>
<proteinExistence type="inferred from homology"/>
<evidence type="ECO:0000256" key="3">
    <source>
        <dbReference type="ARBA" id="ARBA00022723"/>
    </source>
</evidence>
<feature type="region of interest" description="Disordered" evidence="7">
    <location>
        <begin position="1"/>
        <end position="21"/>
    </location>
</feature>
<keyword evidence="2 6" id="KW-1003">Cell membrane</keyword>